<proteinExistence type="predicted"/>
<accession>A0A1I7XLY8</accession>
<dbReference type="WBParaSite" id="Hba_18797">
    <property type="protein sequence ID" value="Hba_18797"/>
    <property type="gene ID" value="Hba_18797"/>
</dbReference>
<organism evidence="1 2">
    <name type="scientific">Heterorhabditis bacteriophora</name>
    <name type="common">Entomopathogenic nematode worm</name>
    <dbReference type="NCBI Taxonomy" id="37862"/>
    <lineage>
        <taxon>Eukaryota</taxon>
        <taxon>Metazoa</taxon>
        <taxon>Ecdysozoa</taxon>
        <taxon>Nematoda</taxon>
        <taxon>Chromadorea</taxon>
        <taxon>Rhabditida</taxon>
        <taxon>Rhabditina</taxon>
        <taxon>Rhabditomorpha</taxon>
        <taxon>Strongyloidea</taxon>
        <taxon>Heterorhabditidae</taxon>
        <taxon>Heterorhabditis</taxon>
    </lineage>
</organism>
<dbReference type="AlphaFoldDB" id="A0A1I7XLY8"/>
<evidence type="ECO:0000313" key="2">
    <source>
        <dbReference type="WBParaSite" id="Hba_18797"/>
    </source>
</evidence>
<reference evidence="2" key="1">
    <citation type="submission" date="2016-11" db="UniProtKB">
        <authorList>
            <consortium name="WormBaseParasite"/>
        </authorList>
    </citation>
    <scope>IDENTIFICATION</scope>
</reference>
<dbReference type="Proteomes" id="UP000095283">
    <property type="component" value="Unplaced"/>
</dbReference>
<protein>
    <submittedName>
        <fullName evidence="2">Uncharacterized protein</fullName>
    </submittedName>
</protein>
<sequence>MKSFLPRLQLYRRVLQSDNMNILGVCSLRFKTSQVGFLKNISLVFMVFIFNDSRDYVSESLRSEDFFNLDSLVTVSDMFNARLHYGHKEY</sequence>
<name>A0A1I7XLY8_HETBA</name>
<keyword evidence="1" id="KW-1185">Reference proteome</keyword>
<evidence type="ECO:0000313" key="1">
    <source>
        <dbReference type="Proteomes" id="UP000095283"/>
    </source>
</evidence>